<feature type="domain" description="Major facilitator superfamily (MFS) profile" evidence="7">
    <location>
        <begin position="385"/>
        <end position="779"/>
    </location>
</feature>
<keyword evidence="3 6" id="KW-0812">Transmembrane</keyword>
<evidence type="ECO:0000256" key="5">
    <source>
        <dbReference type="ARBA" id="ARBA00023136"/>
    </source>
</evidence>
<feature type="transmembrane region" description="Helical" evidence="6">
    <location>
        <begin position="686"/>
        <end position="710"/>
    </location>
</feature>
<feature type="transmembrane region" description="Helical" evidence="6">
    <location>
        <begin position="730"/>
        <end position="750"/>
    </location>
</feature>
<keyword evidence="4 6" id="KW-1133">Transmembrane helix</keyword>
<accession>A0A0J6SCE4</accession>
<dbReference type="GO" id="GO:0005886">
    <property type="term" value="C:plasma membrane"/>
    <property type="evidence" value="ECO:0007669"/>
    <property type="project" value="UniProtKB-SubCell"/>
</dbReference>
<dbReference type="EMBL" id="LABX01000156">
    <property type="protein sequence ID" value="KMO31397.1"/>
    <property type="molecule type" value="Genomic_DNA"/>
</dbReference>
<feature type="transmembrane region" description="Helical" evidence="6">
    <location>
        <begin position="169"/>
        <end position="192"/>
    </location>
</feature>
<dbReference type="InterPro" id="IPR050189">
    <property type="entry name" value="MFS_Efflux_Transporters"/>
</dbReference>
<dbReference type="GO" id="GO:0022857">
    <property type="term" value="F:transmembrane transporter activity"/>
    <property type="evidence" value="ECO:0007669"/>
    <property type="project" value="InterPro"/>
</dbReference>
<feature type="transmembrane region" description="Helical" evidence="6">
    <location>
        <begin position="516"/>
        <end position="538"/>
    </location>
</feature>
<keyword evidence="5 6" id="KW-0472">Membrane</keyword>
<dbReference type="PATRIC" id="fig|270351.6.peg.1687"/>
<feature type="transmembrane region" description="Helical" evidence="6">
    <location>
        <begin position="344"/>
        <end position="362"/>
    </location>
</feature>
<feature type="transmembrane region" description="Helical" evidence="6">
    <location>
        <begin position="204"/>
        <end position="227"/>
    </location>
</feature>
<protein>
    <recommendedName>
        <fullName evidence="7">Major facilitator superfamily (MFS) profile domain-containing protein</fullName>
    </recommendedName>
</protein>
<evidence type="ECO:0000313" key="8">
    <source>
        <dbReference type="EMBL" id="KMO31397.1"/>
    </source>
</evidence>
<evidence type="ECO:0000313" key="9">
    <source>
        <dbReference type="Proteomes" id="UP000035929"/>
    </source>
</evidence>
<feature type="transmembrane region" description="Helical" evidence="6">
    <location>
        <begin position="383"/>
        <end position="403"/>
    </location>
</feature>
<dbReference type="Proteomes" id="UP000035929">
    <property type="component" value="Unassembled WGS sequence"/>
</dbReference>
<dbReference type="Gene3D" id="1.20.1250.20">
    <property type="entry name" value="MFS general substrate transporter like domains"/>
    <property type="match status" value="1"/>
</dbReference>
<feature type="transmembrane region" description="Helical" evidence="6">
    <location>
        <begin position="631"/>
        <end position="650"/>
    </location>
</feature>
<dbReference type="RefSeq" id="WP_048465522.1">
    <property type="nucleotide sequence ID" value="NZ_LABX01000156.1"/>
</dbReference>
<sequence length="788" mass="80226">MTTGSGGIRARRLKDAAILVLLAASSLLLLLYVAFSDATRVAEQIQTEKLLAQGRLLQGEIERFVRPGLPIHQFVGFPAQAEAAREADPLIGAVGLHDTAGRPVFPGWEAPDCDAARATPVRAAASAAMTCLTGDAIRVALPVADRFERVGDIVLTTPRRAVAAQVERIFASLLAVVLAVTAAFAAFVLAVPAALDGARRWRRIGFAFVAAFLGTTIVIVGALVGIYSDGAQARATALSRSLAIRLDDVVAYGLRFDDITGIDALFSEYRQVHPDIRAAALVVDGRIRARSGGAEIGAPWVADPGDFNYAVTVSAPGAHPVVQVRVALPRSTVYVQVARSAKNFAALLVACGLIAGILMGAARAAQGEDGDGTAPARGEAVGALVTPVFFLAILSEHLCYAFLPQTIQAAAAAAGLPAGAASAPFVAYYLAFALALLPAGRLEGRVSARSLILAGLVLSAIGLGVMAGAASLAGGQFWAALTARGLSGIGQGILFIGVQGYLLATASPARKTRAGGVIVFGFQAGMIAGMAIGSLLVSSLQPQGVFTLATLVAAAAALYVRLALPALGASGRPAPDAAAPLGRVVATLLRDRTFLATILLIGAPAKAVLTGIVLFGLPLLLARHGLPKEDIGQMTMLYAGAVILASRLASARADRTNDTTGLLVQGAGLTGLGLILISLAGGGPTALAVAGVTVIGLAHGLVNAPILTHVVEARIAARVGAANAAAAYRLLERGGHVLGPMIVAQVFLLAGQTFVAMAWIGAVILAAGLLFLVLSRRADDGGAAEAIP</sequence>
<dbReference type="PANTHER" id="PTHR43124:SF3">
    <property type="entry name" value="CHLORAMPHENICOL EFFLUX PUMP RV0191"/>
    <property type="match status" value="1"/>
</dbReference>
<dbReference type="SUPFAM" id="SSF103473">
    <property type="entry name" value="MFS general substrate transporter"/>
    <property type="match status" value="1"/>
</dbReference>
<feature type="transmembrane region" description="Helical" evidence="6">
    <location>
        <begin position="409"/>
        <end position="439"/>
    </location>
</feature>
<dbReference type="AlphaFoldDB" id="A0A0J6SCE4"/>
<dbReference type="InterPro" id="IPR011701">
    <property type="entry name" value="MFS"/>
</dbReference>
<dbReference type="OrthoDB" id="8455980at2"/>
<feature type="transmembrane region" description="Helical" evidence="6">
    <location>
        <begin position="593"/>
        <end position="619"/>
    </location>
</feature>
<evidence type="ECO:0000256" key="2">
    <source>
        <dbReference type="ARBA" id="ARBA00022475"/>
    </source>
</evidence>
<keyword evidence="2" id="KW-1003">Cell membrane</keyword>
<feature type="transmembrane region" description="Helical" evidence="6">
    <location>
        <begin position="662"/>
        <end position="680"/>
    </location>
</feature>
<dbReference type="Pfam" id="PF07690">
    <property type="entry name" value="MFS_1"/>
    <property type="match status" value="1"/>
</dbReference>
<organism evidence="8 9">
    <name type="scientific">Methylobacterium aquaticum</name>
    <dbReference type="NCBI Taxonomy" id="270351"/>
    <lineage>
        <taxon>Bacteria</taxon>
        <taxon>Pseudomonadati</taxon>
        <taxon>Pseudomonadota</taxon>
        <taxon>Alphaproteobacteria</taxon>
        <taxon>Hyphomicrobiales</taxon>
        <taxon>Methylobacteriaceae</taxon>
        <taxon>Methylobacterium</taxon>
    </lineage>
</organism>
<proteinExistence type="predicted"/>
<evidence type="ECO:0000256" key="4">
    <source>
        <dbReference type="ARBA" id="ARBA00022989"/>
    </source>
</evidence>
<comment type="caution">
    <text evidence="8">The sequence shown here is derived from an EMBL/GenBank/DDBJ whole genome shotgun (WGS) entry which is preliminary data.</text>
</comment>
<gene>
    <name evidence="8" type="ORF">VP06_19945</name>
</gene>
<evidence type="ECO:0000256" key="3">
    <source>
        <dbReference type="ARBA" id="ARBA00022692"/>
    </source>
</evidence>
<dbReference type="PANTHER" id="PTHR43124">
    <property type="entry name" value="PURINE EFFLUX PUMP PBUE"/>
    <property type="match status" value="1"/>
</dbReference>
<name>A0A0J6SCE4_9HYPH</name>
<evidence type="ECO:0000256" key="6">
    <source>
        <dbReference type="SAM" id="Phobius"/>
    </source>
</evidence>
<dbReference type="InterPro" id="IPR020846">
    <property type="entry name" value="MFS_dom"/>
</dbReference>
<dbReference type="InterPro" id="IPR036259">
    <property type="entry name" value="MFS_trans_sf"/>
</dbReference>
<dbReference type="PROSITE" id="PS50850">
    <property type="entry name" value="MFS"/>
    <property type="match status" value="1"/>
</dbReference>
<evidence type="ECO:0000256" key="1">
    <source>
        <dbReference type="ARBA" id="ARBA00004651"/>
    </source>
</evidence>
<feature type="transmembrane region" description="Helical" evidence="6">
    <location>
        <begin position="756"/>
        <end position="774"/>
    </location>
</feature>
<comment type="subcellular location">
    <subcellularLocation>
        <location evidence="1">Cell membrane</location>
        <topology evidence="1">Multi-pass membrane protein</topology>
    </subcellularLocation>
</comment>
<feature type="transmembrane region" description="Helical" evidence="6">
    <location>
        <begin position="451"/>
        <end position="473"/>
    </location>
</feature>
<feature type="transmembrane region" description="Helical" evidence="6">
    <location>
        <begin position="544"/>
        <end position="564"/>
    </location>
</feature>
<reference evidence="8 9" key="1">
    <citation type="submission" date="2015-03" db="EMBL/GenBank/DDBJ databases">
        <title>Genome sequencing of Methylobacterium aquaticum DSM16371 type strain.</title>
        <authorList>
            <person name="Chaudhry V."/>
            <person name="Patil P.B."/>
        </authorList>
    </citation>
    <scope>NUCLEOTIDE SEQUENCE [LARGE SCALE GENOMIC DNA]</scope>
    <source>
        <strain evidence="8 9">DSM 16371</strain>
    </source>
</reference>
<evidence type="ECO:0000259" key="7">
    <source>
        <dbReference type="PROSITE" id="PS50850"/>
    </source>
</evidence>